<evidence type="ECO:0000256" key="5">
    <source>
        <dbReference type="ARBA" id="ARBA00023002"/>
    </source>
</evidence>
<dbReference type="PANTHER" id="PTHR11063:SF8">
    <property type="entry name" value="DELTA-1-PYRROLINE-5-CARBOXYLATE SYNTHASE"/>
    <property type="match status" value="1"/>
</dbReference>
<dbReference type="GO" id="GO:0004350">
    <property type="term" value="F:glutamate-5-semialdehyde dehydrogenase activity"/>
    <property type="evidence" value="ECO:0007669"/>
    <property type="project" value="UniProtKB-UniRule"/>
</dbReference>
<dbReference type="InterPro" id="IPR016162">
    <property type="entry name" value="Ald_DH_N"/>
</dbReference>
<dbReference type="RefSeq" id="WP_210537439.1">
    <property type="nucleotide sequence ID" value="NZ_JAGKTC010000003.1"/>
</dbReference>
<sequence length="417" mass="44600">MSDIKSLALACRDAAQAVAQLSTEAKNALLQAMAQALLDDADAILAANARDIAAAETKGIGSAMADRLRLDPQRLGGIADALREVASLPDPVGLVTRRETRPNRIVVERVRVPLGVIAMIYEARPNVTADAAALCLKAGNGVILRGGSEAIHSNTAIAASLKRALREAGLPEAALTLVEDLRRETILELLQLTDIVDLAIPRGGEGLIRFVAEHARVPVIKHYKGVCHQYVDAGADEVLALRLLVDGKVSRPSACNSLETLLVHRDIADGFLPKAAQALRERGVEIRADERAAALVADAKPATEDDYAAEFLDLIIAVRVVDSLDEAIDHIRRYGSDHTEVIVTRDDAHARKFVESLRSAVVMVNASSRFSDGGELGLGAEIGISTTRLHSYGPMGLEALTVERFVVRGEGQTRNIP</sequence>
<dbReference type="PROSITE" id="PS01223">
    <property type="entry name" value="PROA"/>
    <property type="match status" value="1"/>
</dbReference>
<name>A0A940X5U0_9GAMM</name>
<dbReference type="InterPro" id="IPR016163">
    <property type="entry name" value="Ald_DH_C"/>
</dbReference>
<dbReference type="PIRSF" id="PIRSF000151">
    <property type="entry name" value="GPR"/>
    <property type="match status" value="1"/>
</dbReference>
<evidence type="ECO:0000313" key="10">
    <source>
        <dbReference type="Proteomes" id="UP000673447"/>
    </source>
</evidence>
<dbReference type="InterPro" id="IPR000965">
    <property type="entry name" value="GPR_dom"/>
</dbReference>
<evidence type="ECO:0000313" key="9">
    <source>
        <dbReference type="EMBL" id="MBP3985587.1"/>
    </source>
</evidence>
<protein>
    <recommendedName>
        <fullName evidence="7">Gamma-glutamyl phosphate reductase</fullName>
        <shortName evidence="7">GPR</shortName>
        <ecNumber evidence="7">1.2.1.41</ecNumber>
    </recommendedName>
    <alternativeName>
        <fullName evidence="7">Glutamate-5-semialdehyde dehydrogenase</fullName>
    </alternativeName>
    <alternativeName>
        <fullName evidence="7">Glutamyl-gamma-semialdehyde dehydrogenase</fullName>
        <shortName evidence="7">GSA dehydrogenase</shortName>
    </alternativeName>
</protein>
<keyword evidence="4 7" id="KW-0521">NADP</keyword>
<dbReference type="InterPro" id="IPR012134">
    <property type="entry name" value="Glu-5-SA_DH"/>
</dbReference>
<evidence type="ECO:0000256" key="7">
    <source>
        <dbReference type="HAMAP-Rule" id="MF_00412"/>
    </source>
</evidence>
<evidence type="ECO:0000256" key="2">
    <source>
        <dbReference type="ARBA" id="ARBA00022605"/>
    </source>
</evidence>
<gene>
    <name evidence="7" type="primary">proA</name>
    <name evidence="9" type="ORF">J5837_14335</name>
</gene>
<dbReference type="Gene3D" id="3.40.309.10">
    <property type="entry name" value="Aldehyde Dehydrogenase, Chain A, domain 2"/>
    <property type="match status" value="1"/>
</dbReference>
<evidence type="ECO:0000256" key="6">
    <source>
        <dbReference type="ARBA" id="ARBA00049024"/>
    </source>
</evidence>
<dbReference type="HAMAP" id="MF_00412">
    <property type="entry name" value="ProA"/>
    <property type="match status" value="1"/>
</dbReference>
<dbReference type="FunFam" id="3.40.309.10:FF:000006">
    <property type="entry name" value="Gamma-glutamyl phosphate reductase"/>
    <property type="match status" value="1"/>
</dbReference>
<dbReference type="PANTHER" id="PTHR11063">
    <property type="entry name" value="GLUTAMATE SEMIALDEHYDE DEHYDROGENASE"/>
    <property type="match status" value="1"/>
</dbReference>
<evidence type="ECO:0000256" key="1">
    <source>
        <dbReference type="ARBA" id="ARBA00004985"/>
    </source>
</evidence>
<comment type="function">
    <text evidence="7">Catalyzes the NADPH-dependent reduction of L-glutamate 5-phosphate into L-glutamate 5-semialdehyde and phosphate. The product spontaneously undergoes cyclization to form 1-pyrroline-5-carboxylate.</text>
</comment>
<comment type="pathway">
    <text evidence="1 7">Amino-acid biosynthesis; L-proline biosynthesis; L-glutamate 5-semialdehyde from L-glutamate: step 2/2.</text>
</comment>
<keyword evidence="5 7" id="KW-0560">Oxidoreductase</keyword>
<dbReference type="Pfam" id="PF00171">
    <property type="entry name" value="Aldedh"/>
    <property type="match status" value="1"/>
</dbReference>
<dbReference type="Gene3D" id="3.40.605.10">
    <property type="entry name" value="Aldehyde Dehydrogenase, Chain A, domain 1"/>
    <property type="match status" value="1"/>
</dbReference>
<dbReference type="GO" id="GO:0050661">
    <property type="term" value="F:NADP binding"/>
    <property type="evidence" value="ECO:0007669"/>
    <property type="project" value="InterPro"/>
</dbReference>
<proteinExistence type="inferred from homology"/>
<comment type="catalytic activity">
    <reaction evidence="6 7">
        <text>L-glutamate 5-semialdehyde + phosphate + NADP(+) = L-glutamyl 5-phosphate + NADPH + H(+)</text>
        <dbReference type="Rhea" id="RHEA:19541"/>
        <dbReference type="ChEBI" id="CHEBI:15378"/>
        <dbReference type="ChEBI" id="CHEBI:43474"/>
        <dbReference type="ChEBI" id="CHEBI:57783"/>
        <dbReference type="ChEBI" id="CHEBI:58066"/>
        <dbReference type="ChEBI" id="CHEBI:58274"/>
        <dbReference type="ChEBI" id="CHEBI:58349"/>
        <dbReference type="EC" id="1.2.1.41"/>
    </reaction>
</comment>
<reference evidence="9" key="2">
    <citation type="submission" date="2021-03" db="EMBL/GenBank/DDBJ databases">
        <authorList>
            <person name="Cao W."/>
        </authorList>
    </citation>
    <scope>NUCLEOTIDE SEQUENCE</scope>
    <source>
        <strain evidence="9">110414</strain>
    </source>
</reference>
<keyword evidence="2 7" id="KW-0028">Amino-acid biosynthesis</keyword>
<dbReference type="SUPFAM" id="SSF53720">
    <property type="entry name" value="ALDH-like"/>
    <property type="match status" value="1"/>
</dbReference>
<dbReference type="NCBIfam" id="NF001221">
    <property type="entry name" value="PRK00197.1"/>
    <property type="match status" value="1"/>
</dbReference>
<dbReference type="GO" id="GO:0005737">
    <property type="term" value="C:cytoplasm"/>
    <property type="evidence" value="ECO:0007669"/>
    <property type="project" value="UniProtKB-SubCell"/>
</dbReference>
<dbReference type="GO" id="GO:0055129">
    <property type="term" value="P:L-proline biosynthetic process"/>
    <property type="evidence" value="ECO:0007669"/>
    <property type="project" value="UniProtKB-UniRule"/>
</dbReference>
<comment type="caution">
    <text evidence="9">The sequence shown here is derived from an EMBL/GenBank/DDBJ whole genome shotgun (WGS) entry which is preliminary data.</text>
</comment>
<dbReference type="EMBL" id="JAGKTC010000003">
    <property type="protein sequence ID" value="MBP3985587.1"/>
    <property type="molecule type" value="Genomic_DNA"/>
</dbReference>
<dbReference type="Proteomes" id="UP000673447">
    <property type="component" value="Unassembled WGS sequence"/>
</dbReference>
<dbReference type="InterPro" id="IPR015590">
    <property type="entry name" value="Aldehyde_DH_dom"/>
</dbReference>
<feature type="domain" description="Aldehyde dehydrogenase" evidence="8">
    <location>
        <begin position="14"/>
        <end position="284"/>
    </location>
</feature>
<organism evidence="9 10">
    <name type="scientific">Pseudoxanthomonas helianthi</name>
    <dbReference type="NCBI Taxonomy" id="1453541"/>
    <lineage>
        <taxon>Bacteria</taxon>
        <taxon>Pseudomonadati</taxon>
        <taxon>Pseudomonadota</taxon>
        <taxon>Gammaproteobacteria</taxon>
        <taxon>Lysobacterales</taxon>
        <taxon>Lysobacteraceae</taxon>
        <taxon>Pseudoxanthomonas</taxon>
    </lineage>
</organism>
<evidence type="ECO:0000259" key="8">
    <source>
        <dbReference type="Pfam" id="PF00171"/>
    </source>
</evidence>
<evidence type="ECO:0000256" key="4">
    <source>
        <dbReference type="ARBA" id="ARBA00022857"/>
    </source>
</evidence>
<dbReference type="CDD" id="cd07079">
    <property type="entry name" value="ALDH_F18-19_ProA-GPR"/>
    <property type="match status" value="1"/>
</dbReference>
<reference evidence="9" key="1">
    <citation type="journal article" date="2016" name="Int. J. Syst. Evol. Microbiol.">
        <title>Pseudoxanthomonas helianthi sp. nov., isolated from roots of Jerusalem artichoke (Helianthus tuberosus).</title>
        <authorList>
            <person name="Kittiwongwattana C."/>
            <person name="Thawai C."/>
        </authorList>
    </citation>
    <scope>NUCLEOTIDE SEQUENCE</scope>
    <source>
        <strain evidence="9">110414</strain>
    </source>
</reference>
<dbReference type="NCBIfam" id="TIGR00407">
    <property type="entry name" value="proA"/>
    <property type="match status" value="1"/>
</dbReference>
<comment type="similarity">
    <text evidence="7">Belongs to the gamma-glutamyl phosphate reductase family.</text>
</comment>
<accession>A0A940X5U0</accession>
<dbReference type="AlphaFoldDB" id="A0A940X5U0"/>
<keyword evidence="10" id="KW-1185">Reference proteome</keyword>
<dbReference type="EC" id="1.2.1.41" evidence="7"/>
<evidence type="ECO:0000256" key="3">
    <source>
        <dbReference type="ARBA" id="ARBA00022650"/>
    </source>
</evidence>
<dbReference type="InterPro" id="IPR016161">
    <property type="entry name" value="Ald_DH/histidinol_DH"/>
</dbReference>
<keyword evidence="3 7" id="KW-0641">Proline biosynthesis</keyword>
<dbReference type="InterPro" id="IPR020593">
    <property type="entry name" value="G-glutamylP_reductase_CS"/>
</dbReference>
<keyword evidence="7" id="KW-0963">Cytoplasm</keyword>
<comment type="subcellular location">
    <subcellularLocation>
        <location evidence="7">Cytoplasm</location>
    </subcellularLocation>
</comment>